<feature type="compositionally biased region" description="Basic and acidic residues" evidence="4">
    <location>
        <begin position="447"/>
        <end position="470"/>
    </location>
</feature>
<name>A0A8K0DCB7_IGNLU</name>
<dbReference type="NCBIfam" id="TIGR01549">
    <property type="entry name" value="HAD-SF-IA-v1"/>
    <property type="match status" value="1"/>
</dbReference>
<dbReference type="GO" id="GO:0019509">
    <property type="term" value="P:L-methionine salvage from methylthioadenosine"/>
    <property type="evidence" value="ECO:0007669"/>
    <property type="project" value="InterPro"/>
</dbReference>
<dbReference type="Proteomes" id="UP000801492">
    <property type="component" value="Unassembled WGS sequence"/>
</dbReference>
<evidence type="ECO:0000256" key="3">
    <source>
        <dbReference type="ARBA" id="ARBA00023167"/>
    </source>
</evidence>
<dbReference type="GO" id="GO:0000287">
    <property type="term" value="F:magnesium ion binding"/>
    <property type="evidence" value="ECO:0007669"/>
    <property type="project" value="InterPro"/>
</dbReference>
<feature type="compositionally biased region" description="Low complexity" evidence="4">
    <location>
        <begin position="844"/>
        <end position="861"/>
    </location>
</feature>
<feature type="region of interest" description="Disordered" evidence="4">
    <location>
        <begin position="247"/>
        <end position="785"/>
    </location>
</feature>
<dbReference type="InterPro" id="IPR023943">
    <property type="entry name" value="Enolase-ppase_E1"/>
</dbReference>
<feature type="compositionally biased region" description="Basic and acidic residues" evidence="4">
    <location>
        <begin position="670"/>
        <end position="762"/>
    </location>
</feature>
<organism evidence="5 6">
    <name type="scientific">Ignelater luminosus</name>
    <name type="common">Cucubano</name>
    <name type="synonym">Pyrophorus luminosus</name>
    <dbReference type="NCBI Taxonomy" id="2038154"/>
    <lineage>
        <taxon>Eukaryota</taxon>
        <taxon>Metazoa</taxon>
        <taxon>Ecdysozoa</taxon>
        <taxon>Arthropoda</taxon>
        <taxon>Hexapoda</taxon>
        <taxon>Insecta</taxon>
        <taxon>Pterygota</taxon>
        <taxon>Neoptera</taxon>
        <taxon>Endopterygota</taxon>
        <taxon>Coleoptera</taxon>
        <taxon>Polyphaga</taxon>
        <taxon>Elateriformia</taxon>
        <taxon>Elateroidea</taxon>
        <taxon>Elateridae</taxon>
        <taxon>Agrypninae</taxon>
        <taxon>Pyrophorini</taxon>
        <taxon>Ignelater</taxon>
    </lineage>
</organism>
<feature type="compositionally biased region" description="Basic and acidic residues" evidence="4">
    <location>
        <begin position="893"/>
        <end position="925"/>
    </location>
</feature>
<sequence length="968" mass="107076">MNSEQEVTSNTNIDKCTVVLVDIAGTTTSVAFVKEELFTFAKENAQNILKDNWEDEEVKKAVKLLQDGDAELSVDSALEVFKKLTDEDSDNQGVKTLQGLIYKKGYADGKLKAHVYSDVPKAFENWIKERKIGVYSTGSVESQKLLFAHSVEGDLSAQISYYFDQSVGVKTESNSYKKIAEELKVKTEEILFVSDSVDELKAAREAGLTAILIKREGNAEIPEQATKEFNCISSFLDISFDNTNKRKNEEEVDGTEGPPAKVPKTESENAVSSNVESSTKMVTEQEIVEEKHDEPEKKTESKENKEITKNNSDIKEQQPKEETKTEPEVEPMEVDAPEVENNDVPSSTDDKKAVTVAENNIAVDATSKENNSEIINKPETAMETEQEEKTVEKTETEPVSHKTDLEKSAESADGKKTESEKESTTETEIKTEESEPKNNVEVASNSEKSESKENGIKDVKIENLGKDIDNKTNGNVEVAEEAMEVTKEVEPNSVVAENNVETAEEATERNVENENVQSKSESNHIEEVKKLESNAAENEKCESAQTKKAETEKPGEVLNNPVVEEVTSGASTNATKDPTDKIQTNEEISTDKECTDKNKTVEAGHAETDKTVKEHMETDKPAEHSETDKSVVKHAETDKAVAEHKKVDKTEINKTIAEPMETDTAISKPAETEKSELEHTKMDKIEAEHTEMDKAAEEMETDKPVAEHKDADKKESEQKDVDKEVVKHLETDKEVTVQKDVDKAVEHSSTNKEIAEEKEMSKEQINANAVSTEEHMDTDKIITEESSLDETKVVIEEKKQEIVKPAEIVADKESCSAQESIIESSSDKVAESSKTQSLDKVDDSSSIATSSSETPEPSSTEHCAVNQTNENKKDKVEESKQEVGVSGSVTTEETTKTEEVTSKNDNEKILDQGSCDSKKTEDITKNGEITNGQENGEEKNEETDPEETDIKIKKLETNAGSPAVSVEV</sequence>
<dbReference type="SFLD" id="SFLDG01129">
    <property type="entry name" value="C1.5:_HAD__Beta-PGM__Phosphata"/>
    <property type="match status" value="1"/>
</dbReference>
<keyword evidence="2" id="KW-0378">Hydrolase</keyword>
<feature type="compositionally biased region" description="Basic and acidic residues" evidence="4">
    <location>
        <begin position="870"/>
        <end position="881"/>
    </location>
</feature>
<dbReference type="Gene3D" id="1.10.720.60">
    <property type="match status" value="1"/>
</dbReference>
<dbReference type="GO" id="GO:0043874">
    <property type="term" value="F:acireductone synthase activity"/>
    <property type="evidence" value="ECO:0007669"/>
    <property type="project" value="InterPro"/>
</dbReference>
<gene>
    <name evidence="5" type="ORF">ILUMI_05805</name>
</gene>
<dbReference type="InterPro" id="IPR023214">
    <property type="entry name" value="HAD_sf"/>
</dbReference>
<feature type="compositionally biased region" description="Basic and acidic residues" evidence="4">
    <location>
        <begin position="521"/>
        <end position="555"/>
    </location>
</feature>
<dbReference type="PANTHER" id="PTHR20371">
    <property type="entry name" value="ENOLASE-PHOSPHATASE E1"/>
    <property type="match status" value="1"/>
</dbReference>
<dbReference type="Gene3D" id="3.40.50.1000">
    <property type="entry name" value="HAD superfamily/HAD-like"/>
    <property type="match status" value="1"/>
</dbReference>
<dbReference type="OrthoDB" id="272500at2759"/>
<proteinExistence type="predicted"/>
<evidence type="ECO:0000256" key="1">
    <source>
        <dbReference type="ARBA" id="ARBA00022605"/>
    </source>
</evidence>
<feature type="compositionally biased region" description="Low complexity" evidence="4">
    <location>
        <begin position="882"/>
        <end position="892"/>
    </location>
</feature>
<evidence type="ECO:0000256" key="4">
    <source>
        <dbReference type="SAM" id="MobiDB-lite"/>
    </source>
</evidence>
<keyword evidence="3" id="KW-0486">Methionine biosynthesis</keyword>
<dbReference type="SFLD" id="SFLDS00003">
    <property type="entry name" value="Haloacid_Dehalogenase"/>
    <property type="match status" value="1"/>
</dbReference>
<evidence type="ECO:0000313" key="6">
    <source>
        <dbReference type="Proteomes" id="UP000801492"/>
    </source>
</evidence>
<evidence type="ECO:0008006" key="7">
    <source>
        <dbReference type="Google" id="ProtNLM"/>
    </source>
</evidence>
<evidence type="ECO:0000313" key="5">
    <source>
        <dbReference type="EMBL" id="KAF2900382.1"/>
    </source>
</evidence>
<feature type="compositionally biased region" description="Basic and acidic residues" evidence="4">
    <location>
        <begin position="825"/>
        <end position="843"/>
    </location>
</feature>
<dbReference type="Pfam" id="PF00702">
    <property type="entry name" value="Hydrolase"/>
    <property type="match status" value="1"/>
</dbReference>
<dbReference type="EMBL" id="VTPC01002229">
    <property type="protein sequence ID" value="KAF2900382.1"/>
    <property type="molecule type" value="Genomic_DNA"/>
</dbReference>
<accession>A0A8K0DCB7</accession>
<feature type="compositionally biased region" description="Low complexity" evidence="4">
    <location>
        <begin position="268"/>
        <end position="278"/>
    </location>
</feature>
<dbReference type="AlphaFoldDB" id="A0A8K0DCB7"/>
<reference evidence="5" key="1">
    <citation type="submission" date="2019-08" db="EMBL/GenBank/DDBJ databases">
        <title>The genome of the North American firefly Photinus pyralis.</title>
        <authorList>
            <consortium name="Photinus pyralis genome working group"/>
            <person name="Fallon T.R."/>
            <person name="Sander Lower S.E."/>
            <person name="Weng J.-K."/>
        </authorList>
    </citation>
    <scope>NUCLEOTIDE SEQUENCE</scope>
    <source>
        <strain evidence="5">TRF0915ILg1</strain>
        <tissue evidence="5">Whole body</tissue>
    </source>
</reference>
<feature type="compositionally biased region" description="Basic and acidic residues" evidence="4">
    <location>
        <begin position="387"/>
        <end position="438"/>
    </location>
</feature>
<feature type="compositionally biased region" description="Basic and acidic residues" evidence="4">
    <location>
        <begin position="772"/>
        <end position="785"/>
    </location>
</feature>
<dbReference type="InterPro" id="IPR006439">
    <property type="entry name" value="HAD-SF_hydro_IA"/>
</dbReference>
<feature type="compositionally biased region" description="Acidic residues" evidence="4">
    <location>
        <begin position="328"/>
        <end position="341"/>
    </location>
</feature>
<dbReference type="SUPFAM" id="SSF56784">
    <property type="entry name" value="HAD-like"/>
    <property type="match status" value="1"/>
</dbReference>
<dbReference type="NCBIfam" id="TIGR01691">
    <property type="entry name" value="enolase-ppase"/>
    <property type="match status" value="1"/>
</dbReference>
<comment type="caution">
    <text evidence="5">The sequence shown here is derived from an EMBL/GenBank/DDBJ whole genome shotgun (WGS) entry which is preliminary data.</text>
</comment>
<feature type="compositionally biased region" description="Basic and acidic residues" evidence="4">
    <location>
        <begin position="577"/>
        <end position="652"/>
    </location>
</feature>
<dbReference type="InterPro" id="IPR036412">
    <property type="entry name" value="HAD-like_sf"/>
</dbReference>
<keyword evidence="6" id="KW-1185">Reference proteome</keyword>
<dbReference type="PANTHER" id="PTHR20371:SF1">
    <property type="entry name" value="ENOLASE-PHOSPHATASE E1"/>
    <property type="match status" value="1"/>
</dbReference>
<dbReference type="SFLD" id="SFLDG01133">
    <property type="entry name" value="C1.5.4:_Enolase-phosphatase_Li"/>
    <property type="match status" value="1"/>
</dbReference>
<keyword evidence="1" id="KW-0028">Amino-acid biosynthesis</keyword>
<feature type="compositionally biased region" description="Basic and acidic residues" evidence="4">
    <location>
        <begin position="288"/>
        <end position="327"/>
    </location>
</feature>
<protein>
    <recommendedName>
        <fullName evidence="7">Enolase-phosphatase E1</fullName>
    </recommendedName>
</protein>
<feature type="compositionally biased region" description="Basic and acidic residues" evidence="4">
    <location>
        <begin position="797"/>
        <end position="814"/>
    </location>
</feature>
<feature type="region of interest" description="Disordered" evidence="4">
    <location>
        <begin position="797"/>
        <end position="968"/>
    </location>
</feature>
<evidence type="ECO:0000256" key="2">
    <source>
        <dbReference type="ARBA" id="ARBA00022801"/>
    </source>
</evidence>
<feature type="compositionally biased region" description="Polar residues" evidence="4">
    <location>
        <begin position="815"/>
        <end position="824"/>
    </location>
</feature>